<evidence type="ECO:0000256" key="2">
    <source>
        <dbReference type="ARBA" id="ARBA00022448"/>
    </source>
</evidence>
<feature type="transmembrane region" description="Helical" evidence="7">
    <location>
        <begin position="400"/>
        <end position="423"/>
    </location>
</feature>
<dbReference type="PANTHER" id="PTHR43266:SF2">
    <property type="entry name" value="MAJOR FACILITATOR SUPERFAMILY (MFS) PROFILE DOMAIN-CONTAINING PROTEIN"/>
    <property type="match status" value="1"/>
</dbReference>
<gene>
    <name evidence="9" type="primary">plsC_2</name>
    <name evidence="9" type="ORF">Pan265_15780</name>
</gene>
<evidence type="ECO:0000313" key="9">
    <source>
        <dbReference type="EMBL" id="QDU71725.1"/>
    </source>
</evidence>
<proteinExistence type="predicted"/>
<dbReference type="SUPFAM" id="SSF103473">
    <property type="entry name" value="MFS general substrate transporter"/>
    <property type="match status" value="1"/>
</dbReference>
<dbReference type="InterPro" id="IPR011701">
    <property type="entry name" value="MFS"/>
</dbReference>
<dbReference type="PANTHER" id="PTHR43266">
    <property type="entry name" value="MACROLIDE-EFFLUX PROTEIN"/>
    <property type="match status" value="1"/>
</dbReference>
<keyword evidence="5 7" id="KW-1133">Transmembrane helix</keyword>
<feature type="domain" description="Phospholipid/glycerol acyltransferase" evidence="8">
    <location>
        <begin position="467"/>
        <end position="580"/>
    </location>
</feature>
<dbReference type="InterPro" id="IPR002123">
    <property type="entry name" value="Plipid/glycerol_acylTrfase"/>
</dbReference>
<feature type="transmembrane region" description="Helical" evidence="7">
    <location>
        <begin position="339"/>
        <end position="361"/>
    </location>
</feature>
<feature type="transmembrane region" description="Helical" evidence="7">
    <location>
        <begin position="21"/>
        <end position="45"/>
    </location>
</feature>
<feature type="transmembrane region" description="Helical" evidence="7">
    <location>
        <begin position="284"/>
        <end position="306"/>
    </location>
</feature>
<feature type="transmembrane region" description="Helical" evidence="7">
    <location>
        <begin position="120"/>
        <end position="138"/>
    </location>
</feature>
<name>A0A518BXM3_9BACT</name>
<keyword evidence="2" id="KW-0813">Transport</keyword>
<keyword evidence="4 7" id="KW-0812">Transmembrane</keyword>
<evidence type="ECO:0000256" key="4">
    <source>
        <dbReference type="ARBA" id="ARBA00022692"/>
    </source>
</evidence>
<evidence type="ECO:0000256" key="5">
    <source>
        <dbReference type="ARBA" id="ARBA00022989"/>
    </source>
</evidence>
<comment type="subcellular location">
    <subcellularLocation>
        <location evidence="1">Cell membrane</location>
        <topology evidence="1">Multi-pass membrane protein</topology>
    </subcellularLocation>
</comment>
<keyword evidence="10" id="KW-1185">Reference proteome</keyword>
<dbReference type="EMBL" id="CP036280">
    <property type="protein sequence ID" value="QDU71725.1"/>
    <property type="molecule type" value="Genomic_DNA"/>
</dbReference>
<dbReference type="OrthoDB" id="9803035at2"/>
<feature type="transmembrane region" description="Helical" evidence="7">
    <location>
        <begin position="245"/>
        <end position="264"/>
    </location>
</feature>
<keyword evidence="9" id="KW-0808">Transferase</keyword>
<evidence type="ECO:0000256" key="3">
    <source>
        <dbReference type="ARBA" id="ARBA00022475"/>
    </source>
</evidence>
<dbReference type="AlphaFoldDB" id="A0A518BXM3"/>
<protein>
    <submittedName>
        <fullName evidence="9">1-acyl-sn-glycerol-3-phosphate acyltransferase</fullName>
        <ecNumber evidence="9">2.3.1.-</ecNumber>
    </submittedName>
</protein>
<keyword evidence="6 7" id="KW-0472">Membrane</keyword>
<dbReference type="EC" id="2.3.1.-" evidence="9"/>
<keyword evidence="9" id="KW-0012">Acyltransferase</keyword>
<dbReference type="Pfam" id="PF01553">
    <property type="entry name" value="Acyltransferase"/>
    <property type="match status" value="1"/>
</dbReference>
<feature type="transmembrane region" description="Helical" evidence="7">
    <location>
        <begin position="373"/>
        <end position="394"/>
    </location>
</feature>
<dbReference type="CDD" id="cd07989">
    <property type="entry name" value="LPLAT_AGPAT-like"/>
    <property type="match status" value="1"/>
</dbReference>
<feature type="transmembrane region" description="Helical" evidence="7">
    <location>
        <begin position="313"/>
        <end position="333"/>
    </location>
</feature>
<dbReference type="GO" id="GO:0016746">
    <property type="term" value="F:acyltransferase activity"/>
    <property type="evidence" value="ECO:0007669"/>
    <property type="project" value="UniProtKB-KW"/>
</dbReference>
<dbReference type="GO" id="GO:0022857">
    <property type="term" value="F:transmembrane transporter activity"/>
    <property type="evidence" value="ECO:0007669"/>
    <property type="project" value="InterPro"/>
</dbReference>
<evidence type="ECO:0000259" key="8">
    <source>
        <dbReference type="SMART" id="SM00563"/>
    </source>
</evidence>
<feature type="transmembrane region" description="Helical" evidence="7">
    <location>
        <begin position="97"/>
        <end position="114"/>
    </location>
</feature>
<keyword evidence="3" id="KW-1003">Cell membrane</keyword>
<sequence>MNKAVASTKRPRPLWRNLNFTLMWTSTAASGFGDRIIMSSAWVLLGGLLATADSTSIQAGVSFFFFAPYILFSLPAGWLADRVPRKWIMLGCDETRGIAVLVGLAFLSGMFGATPDPDAVWWRVMAVVALAGTCAAVFNPARNAIVPEIIPRNQLQPANAVILGINVVASLCALQVFNLMTDGEQIKAMDFTSLQPALWMCACFYVVSGLFFAFLRPIEHQRVVENKANRSLGPAIRYTLRHRRLIVLIFFNILLWAAGALVFSSVPGLGRTHHDYAGEAMVGFVANVGSAVGLGMLGGALIIGLLGRRRESTWTLTGATTLLGLALIGIATVPSYLAAVMFGFLVGCLGNIAIVTTITTIQCLSPNYIRGRVMGITALSNTLISVLTYFSVWRVPNADVMIVIAVGCMGVLMLIVGATGFWLHLIRGPIPGNYVANGFWHFVRWYVLIYHRCRWVGRHHIPSRGKAILASNHTTGLDPLVMQAGSLRPIRWLMLTSYLFWPLNPLWRAIRPIAMEYGSNNTSKIRRLVEVLNDEEDLVGIFPEGSLQRTERELLPLQPGIVTIAKRTGAPIVPVHIHGTPLKHSMLLHFFWPGRVTVVFGRPWQPDPSLTKQAFLDELRRRMTELEAQIAVAHTLPCNG</sequence>
<dbReference type="KEGG" id="mcad:Pan265_15780"/>
<accession>A0A518BXM3</accession>
<evidence type="ECO:0000256" key="7">
    <source>
        <dbReference type="SAM" id="Phobius"/>
    </source>
</evidence>
<dbReference type="Pfam" id="PF07690">
    <property type="entry name" value="MFS_1"/>
    <property type="match status" value="1"/>
</dbReference>
<reference evidence="9 10" key="1">
    <citation type="submission" date="2019-02" db="EMBL/GenBank/DDBJ databases">
        <title>Deep-cultivation of Planctomycetes and their phenomic and genomic characterization uncovers novel biology.</title>
        <authorList>
            <person name="Wiegand S."/>
            <person name="Jogler M."/>
            <person name="Boedeker C."/>
            <person name="Pinto D."/>
            <person name="Vollmers J."/>
            <person name="Rivas-Marin E."/>
            <person name="Kohn T."/>
            <person name="Peeters S.H."/>
            <person name="Heuer A."/>
            <person name="Rast P."/>
            <person name="Oberbeckmann S."/>
            <person name="Bunk B."/>
            <person name="Jeske O."/>
            <person name="Meyerdierks A."/>
            <person name="Storesund J.E."/>
            <person name="Kallscheuer N."/>
            <person name="Luecker S."/>
            <person name="Lage O.M."/>
            <person name="Pohl T."/>
            <person name="Merkel B.J."/>
            <person name="Hornburger P."/>
            <person name="Mueller R.-W."/>
            <person name="Bruemmer F."/>
            <person name="Labrenz M."/>
            <person name="Spormann A.M."/>
            <person name="Op den Camp H."/>
            <person name="Overmann J."/>
            <person name="Amann R."/>
            <person name="Jetten M.S.M."/>
            <person name="Mascher T."/>
            <person name="Medema M.H."/>
            <person name="Devos D.P."/>
            <person name="Kaster A.-K."/>
            <person name="Ovreas L."/>
            <person name="Rohde M."/>
            <person name="Galperin M.Y."/>
            <person name="Jogler C."/>
        </authorList>
    </citation>
    <scope>NUCLEOTIDE SEQUENCE [LARGE SCALE GENOMIC DNA]</scope>
    <source>
        <strain evidence="9 10">Pan265</strain>
    </source>
</reference>
<dbReference type="Proteomes" id="UP000320386">
    <property type="component" value="Chromosome"/>
</dbReference>
<organism evidence="9 10">
    <name type="scientific">Mucisphaera calidilacus</name>
    <dbReference type="NCBI Taxonomy" id="2527982"/>
    <lineage>
        <taxon>Bacteria</taxon>
        <taxon>Pseudomonadati</taxon>
        <taxon>Planctomycetota</taxon>
        <taxon>Phycisphaerae</taxon>
        <taxon>Phycisphaerales</taxon>
        <taxon>Phycisphaeraceae</taxon>
        <taxon>Mucisphaera</taxon>
    </lineage>
</organism>
<dbReference type="SUPFAM" id="SSF69593">
    <property type="entry name" value="Glycerol-3-phosphate (1)-acyltransferase"/>
    <property type="match status" value="1"/>
</dbReference>
<dbReference type="RefSeq" id="WP_145445930.1">
    <property type="nucleotide sequence ID" value="NZ_CP036280.1"/>
</dbReference>
<evidence type="ECO:0000256" key="1">
    <source>
        <dbReference type="ARBA" id="ARBA00004651"/>
    </source>
</evidence>
<dbReference type="Gene3D" id="1.20.1250.20">
    <property type="entry name" value="MFS general substrate transporter like domains"/>
    <property type="match status" value="1"/>
</dbReference>
<evidence type="ECO:0000313" key="10">
    <source>
        <dbReference type="Proteomes" id="UP000320386"/>
    </source>
</evidence>
<dbReference type="InterPro" id="IPR036259">
    <property type="entry name" value="MFS_trans_sf"/>
</dbReference>
<dbReference type="GO" id="GO:0005886">
    <property type="term" value="C:plasma membrane"/>
    <property type="evidence" value="ECO:0007669"/>
    <property type="project" value="UniProtKB-SubCell"/>
</dbReference>
<evidence type="ECO:0000256" key="6">
    <source>
        <dbReference type="ARBA" id="ARBA00023136"/>
    </source>
</evidence>
<dbReference type="CDD" id="cd06173">
    <property type="entry name" value="MFS_MefA_like"/>
    <property type="match status" value="1"/>
</dbReference>
<feature type="transmembrane region" description="Helical" evidence="7">
    <location>
        <begin position="197"/>
        <end position="215"/>
    </location>
</feature>
<feature type="transmembrane region" description="Helical" evidence="7">
    <location>
        <begin position="57"/>
        <end position="76"/>
    </location>
</feature>
<dbReference type="SMART" id="SM00563">
    <property type="entry name" value="PlsC"/>
    <property type="match status" value="1"/>
</dbReference>
<feature type="transmembrane region" description="Helical" evidence="7">
    <location>
        <begin position="158"/>
        <end position="177"/>
    </location>
</feature>